<keyword evidence="1" id="KW-0812">Transmembrane</keyword>
<protein>
    <submittedName>
        <fullName evidence="2">Uncharacterized protein</fullName>
    </submittedName>
</protein>
<comment type="caution">
    <text evidence="2">The sequence shown here is derived from an EMBL/GenBank/DDBJ whole genome shotgun (WGS) entry which is preliminary data.</text>
</comment>
<accession>A0A6A3KIL8</accession>
<dbReference type="AlphaFoldDB" id="A0A6A3KIL8"/>
<proteinExistence type="predicted"/>
<dbReference type="Proteomes" id="UP000434957">
    <property type="component" value="Unassembled WGS sequence"/>
</dbReference>
<evidence type="ECO:0000313" key="5">
    <source>
        <dbReference type="Proteomes" id="UP000435112"/>
    </source>
</evidence>
<evidence type="ECO:0000256" key="1">
    <source>
        <dbReference type="SAM" id="Phobius"/>
    </source>
</evidence>
<dbReference type="EMBL" id="QXFT01001251">
    <property type="protein sequence ID" value="KAE9324104.1"/>
    <property type="molecule type" value="Genomic_DNA"/>
</dbReference>
<organism evidence="2 5">
    <name type="scientific">Phytophthora rubi</name>
    <dbReference type="NCBI Taxonomy" id="129364"/>
    <lineage>
        <taxon>Eukaryota</taxon>
        <taxon>Sar</taxon>
        <taxon>Stramenopiles</taxon>
        <taxon>Oomycota</taxon>
        <taxon>Peronosporomycetes</taxon>
        <taxon>Peronosporales</taxon>
        <taxon>Peronosporaceae</taxon>
        <taxon>Phytophthora</taxon>
    </lineage>
</organism>
<reference evidence="2 5" key="1">
    <citation type="submission" date="2018-09" db="EMBL/GenBank/DDBJ databases">
        <title>Genomic investigation of the strawberry pathogen Phytophthora fragariae indicates pathogenicity is determined by transcriptional variation in three key races.</title>
        <authorList>
            <person name="Adams T.M."/>
            <person name="Armitage A.D."/>
            <person name="Sobczyk M.K."/>
            <person name="Bates H.J."/>
            <person name="Dunwell J.M."/>
            <person name="Nellist C.F."/>
            <person name="Harrison R.J."/>
        </authorList>
    </citation>
    <scope>NUCLEOTIDE SEQUENCE [LARGE SCALE GENOMIC DNA]</scope>
    <source>
        <strain evidence="2 5">SCRP324</strain>
        <strain evidence="3 4">SCRP333</strain>
    </source>
</reference>
<evidence type="ECO:0000313" key="2">
    <source>
        <dbReference type="EMBL" id="KAE9006582.1"/>
    </source>
</evidence>
<keyword evidence="4" id="KW-1185">Reference proteome</keyword>
<dbReference type="Proteomes" id="UP000435112">
    <property type="component" value="Unassembled WGS sequence"/>
</dbReference>
<feature type="transmembrane region" description="Helical" evidence="1">
    <location>
        <begin position="6"/>
        <end position="26"/>
    </location>
</feature>
<sequence length="70" mass="8175">MSMIHLIVNILYLAVNCVAALVLNWCERGRHRTWSRPMPVTSDAFLFHTNSKPAQLRNLRPSTVYSRYRT</sequence>
<gene>
    <name evidence="2" type="ORF">PR002_g16451</name>
    <name evidence="3" type="ORF">PR003_g16818</name>
</gene>
<name>A0A6A3KIL8_9STRA</name>
<dbReference type="EMBL" id="QXFU01001257">
    <property type="protein sequence ID" value="KAE9006582.1"/>
    <property type="molecule type" value="Genomic_DNA"/>
</dbReference>
<evidence type="ECO:0000313" key="4">
    <source>
        <dbReference type="Proteomes" id="UP000434957"/>
    </source>
</evidence>
<keyword evidence="1" id="KW-1133">Transmembrane helix</keyword>
<keyword evidence="1" id="KW-0472">Membrane</keyword>
<evidence type="ECO:0000313" key="3">
    <source>
        <dbReference type="EMBL" id="KAE9324104.1"/>
    </source>
</evidence>